<dbReference type="NCBIfam" id="TIGR03470">
    <property type="entry name" value="HpnH"/>
    <property type="match status" value="1"/>
</dbReference>
<keyword evidence="3" id="KW-0479">Metal-binding</keyword>
<reference evidence="7" key="1">
    <citation type="submission" date="2020-07" db="EMBL/GenBank/DDBJ databases">
        <title>Huge and variable diversity of episymbiotic CPR bacteria and DPANN archaea in groundwater ecosystems.</title>
        <authorList>
            <person name="He C.Y."/>
            <person name="Keren R."/>
            <person name="Whittaker M."/>
            <person name="Farag I.F."/>
            <person name="Doudna J."/>
            <person name="Cate J.H.D."/>
            <person name="Banfield J.F."/>
        </authorList>
    </citation>
    <scope>NUCLEOTIDE SEQUENCE</scope>
    <source>
        <strain evidence="7">NC_groundwater_672_Ag_B-0.1um_62_36</strain>
    </source>
</reference>
<keyword evidence="4" id="KW-0408">Iron</keyword>
<dbReference type="PANTHER" id="PTHR11228:SF22">
    <property type="entry name" value="PEPTIDE BIOSYNTHESIS PROTEIN YYDG-RELATED"/>
    <property type="match status" value="1"/>
</dbReference>
<dbReference type="AlphaFoldDB" id="A0A932CND7"/>
<dbReference type="SFLD" id="SFLDG01067">
    <property type="entry name" value="SPASM/twitch_domain_containing"/>
    <property type="match status" value="1"/>
</dbReference>
<dbReference type="PROSITE" id="PS51918">
    <property type="entry name" value="RADICAL_SAM"/>
    <property type="match status" value="1"/>
</dbReference>
<sequence length="333" mass="38405">MRFPISLYSSLAWYLLKRKVRGEKIFPLVLMLEPTHQCNLNCQGCGKIREYVDTRSQSMALDECLQAVEASRAPVISICGGEPLLYPEIKGLVEGILKKKRHIHLCTNAFYLSGFLCKFKPNPRLNINVHLDGLAESHNSLCGQKGVFERAIQGIREAKKRGFRVITNTTIYQNTSLTEIKVLFSYLTSLRVDGFLLAPGYHWPGVEKDLFLEKEEIFQRFRALCQCLQGFRVLNSPGYLKLLRGEITLPCTPWGNITRNPQGWKSPCYLITDAHYPTYQELIGKTEWQRYRRREDPRCAHCLMHSGFEATVALEGFKHPRDLFSLIRWNLFE</sequence>
<evidence type="ECO:0000256" key="5">
    <source>
        <dbReference type="ARBA" id="ARBA00023014"/>
    </source>
</evidence>
<dbReference type="GO" id="GO:0051536">
    <property type="term" value="F:iron-sulfur cluster binding"/>
    <property type="evidence" value="ECO:0007669"/>
    <property type="project" value="UniProtKB-KW"/>
</dbReference>
<dbReference type="InterPro" id="IPR017833">
    <property type="entry name" value="Hopanoid_synth-assoc_rSAM_HpnH"/>
</dbReference>
<dbReference type="SFLD" id="SFLDF00397">
    <property type="entry name" value="adenosyl-hopene_transferase"/>
    <property type="match status" value="1"/>
</dbReference>
<keyword evidence="7" id="KW-0808">Transferase</keyword>
<dbReference type="Pfam" id="PF11946">
    <property type="entry name" value="DUF3463"/>
    <property type="match status" value="1"/>
</dbReference>
<dbReference type="SFLD" id="SFLDS00029">
    <property type="entry name" value="Radical_SAM"/>
    <property type="match status" value="1"/>
</dbReference>
<evidence type="ECO:0000259" key="6">
    <source>
        <dbReference type="PROSITE" id="PS51918"/>
    </source>
</evidence>
<protein>
    <submittedName>
        <fullName evidence="7">Adenosyl-hopene transferase HpnH</fullName>
    </submittedName>
</protein>
<dbReference type="PANTHER" id="PTHR11228">
    <property type="entry name" value="RADICAL SAM DOMAIN PROTEIN"/>
    <property type="match status" value="1"/>
</dbReference>
<evidence type="ECO:0000256" key="2">
    <source>
        <dbReference type="ARBA" id="ARBA00022691"/>
    </source>
</evidence>
<organism evidence="7 8">
    <name type="scientific">Tectimicrobiota bacterium</name>
    <dbReference type="NCBI Taxonomy" id="2528274"/>
    <lineage>
        <taxon>Bacteria</taxon>
        <taxon>Pseudomonadati</taxon>
        <taxon>Nitrospinota/Tectimicrobiota group</taxon>
        <taxon>Candidatus Tectimicrobiota</taxon>
    </lineage>
</organism>
<dbReference type="InterPro" id="IPR058240">
    <property type="entry name" value="rSAM_sf"/>
</dbReference>
<dbReference type="GO" id="GO:0016740">
    <property type="term" value="F:transferase activity"/>
    <property type="evidence" value="ECO:0007669"/>
    <property type="project" value="UniProtKB-KW"/>
</dbReference>
<dbReference type="InterPro" id="IPR007197">
    <property type="entry name" value="rSAM"/>
</dbReference>
<keyword evidence="5" id="KW-0411">Iron-sulfur</keyword>
<name>A0A932CND7_UNCTE</name>
<dbReference type="GO" id="GO:0046872">
    <property type="term" value="F:metal ion binding"/>
    <property type="evidence" value="ECO:0007669"/>
    <property type="project" value="UniProtKB-KW"/>
</dbReference>
<dbReference type="CDD" id="cd01335">
    <property type="entry name" value="Radical_SAM"/>
    <property type="match status" value="1"/>
</dbReference>
<proteinExistence type="predicted"/>
<evidence type="ECO:0000256" key="4">
    <source>
        <dbReference type="ARBA" id="ARBA00023004"/>
    </source>
</evidence>
<dbReference type="Pfam" id="PF04055">
    <property type="entry name" value="Radical_SAM"/>
    <property type="match status" value="1"/>
</dbReference>
<accession>A0A932CND7</accession>
<gene>
    <name evidence="7" type="primary">hpnH</name>
    <name evidence="7" type="ORF">HYY20_05415</name>
</gene>
<dbReference type="InterPro" id="IPR022563">
    <property type="entry name" value="DUF3463"/>
</dbReference>
<comment type="caution">
    <text evidence="7">The sequence shown here is derived from an EMBL/GenBank/DDBJ whole genome shotgun (WGS) entry which is preliminary data.</text>
</comment>
<dbReference type="Gene3D" id="3.20.20.70">
    <property type="entry name" value="Aldolase class I"/>
    <property type="match status" value="1"/>
</dbReference>
<evidence type="ECO:0000313" key="7">
    <source>
        <dbReference type="EMBL" id="MBI2876302.1"/>
    </source>
</evidence>
<keyword evidence="2" id="KW-0949">S-adenosyl-L-methionine</keyword>
<dbReference type="InterPro" id="IPR050377">
    <property type="entry name" value="Radical_SAM_PqqE_MftC-like"/>
</dbReference>
<feature type="domain" description="Radical SAM core" evidence="6">
    <location>
        <begin position="20"/>
        <end position="232"/>
    </location>
</feature>
<evidence type="ECO:0000256" key="1">
    <source>
        <dbReference type="ARBA" id="ARBA00001966"/>
    </source>
</evidence>
<dbReference type="EMBL" id="JACPRF010000168">
    <property type="protein sequence ID" value="MBI2876302.1"/>
    <property type="molecule type" value="Genomic_DNA"/>
</dbReference>
<dbReference type="Proteomes" id="UP000769766">
    <property type="component" value="Unassembled WGS sequence"/>
</dbReference>
<dbReference type="SUPFAM" id="SSF102114">
    <property type="entry name" value="Radical SAM enzymes"/>
    <property type="match status" value="1"/>
</dbReference>
<evidence type="ECO:0000256" key="3">
    <source>
        <dbReference type="ARBA" id="ARBA00022723"/>
    </source>
</evidence>
<dbReference type="InterPro" id="IPR013785">
    <property type="entry name" value="Aldolase_TIM"/>
</dbReference>
<comment type="cofactor">
    <cofactor evidence="1">
        <name>[4Fe-4S] cluster</name>
        <dbReference type="ChEBI" id="CHEBI:49883"/>
    </cofactor>
</comment>
<evidence type="ECO:0000313" key="8">
    <source>
        <dbReference type="Proteomes" id="UP000769766"/>
    </source>
</evidence>